<evidence type="ECO:0000313" key="2">
    <source>
        <dbReference type="Proteomes" id="UP000285456"/>
    </source>
</evidence>
<dbReference type="AlphaFoldDB" id="A0A417YB37"/>
<evidence type="ECO:0000313" key="1">
    <source>
        <dbReference type="EMBL" id="RHW29889.1"/>
    </source>
</evidence>
<comment type="caution">
    <text evidence="1">The sequence shown here is derived from an EMBL/GenBank/DDBJ whole genome shotgun (WGS) entry which is preliminary data.</text>
</comment>
<accession>A0A417YB37</accession>
<organism evidence="1 2">
    <name type="scientific">Oceanobacillus profundus</name>
    <dbReference type="NCBI Taxonomy" id="372463"/>
    <lineage>
        <taxon>Bacteria</taxon>
        <taxon>Bacillati</taxon>
        <taxon>Bacillota</taxon>
        <taxon>Bacilli</taxon>
        <taxon>Bacillales</taxon>
        <taxon>Bacillaceae</taxon>
        <taxon>Oceanobacillus</taxon>
    </lineage>
</organism>
<dbReference type="Proteomes" id="UP000285456">
    <property type="component" value="Unassembled WGS sequence"/>
</dbReference>
<name>A0A417YB37_9BACI</name>
<gene>
    <name evidence="1" type="ORF">D1B32_19725</name>
</gene>
<proteinExistence type="predicted"/>
<keyword evidence="2" id="KW-1185">Reference proteome</keyword>
<reference evidence="1 2" key="1">
    <citation type="journal article" date="2007" name="Int. J. Syst. Evol. Microbiol.">
        <title>Oceanobacillus profundus sp. nov., isolated from a deep-sea sediment core.</title>
        <authorList>
            <person name="Kim Y.G."/>
            <person name="Choi D.H."/>
            <person name="Hyun S."/>
            <person name="Cho B.C."/>
        </authorList>
    </citation>
    <scope>NUCLEOTIDE SEQUENCE [LARGE SCALE GENOMIC DNA]</scope>
    <source>
        <strain evidence="1 2">DSM 18246</strain>
    </source>
</reference>
<sequence length="96" mass="11171">MCIRTNCEYSEYLEDLHSIPFSIDCYSLKTLDLDHVFEIIIKKNDQIVVYAYRADLLYYIYQTSILNKNSGVIQLIELPLPFLSGLHLIVPRLLAC</sequence>
<protein>
    <submittedName>
        <fullName evidence="1">Uncharacterized protein</fullName>
    </submittedName>
</protein>
<dbReference type="EMBL" id="QWEH01000018">
    <property type="protein sequence ID" value="RHW29889.1"/>
    <property type="molecule type" value="Genomic_DNA"/>
</dbReference>